<dbReference type="EMBL" id="KZ825389">
    <property type="protein sequence ID" value="RAH41403.1"/>
    <property type="molecule type" value="Genomic_DNA"/>
</dbReference>
<organism evidence="1 2">
    <name type="scientific">Aspergillus brunneoviolaceus CBS 621.78</name>
    <dbReference type="NCBI Taxonomy" id="1450534"/>
    <lineage>
        <taxon>Eukaryota</taxon>
        <taxon>Fungi</taxon>
        <taxon>Dikarya</taxon>
        <taxon>Ascomycota</taxon>
        <taxon>Pezizomycotina</taxon>
        <taxon>Eurotiomycetes</taxon>
        <taxon>Eurotiomycetidae</taxon>
        <taxon>Eurotiales</taxon>
        <taxon>Aspergillaceae</taxon>
        <taxon>Aspergillus</taxon>
        <taxon>Aspergillus subgen. Circumdati</taxon>
    </lineage>
</organism>
<dbReference type="Proteomes" id="UP000249057">
    <property type="component" value="Unassembled WGS sequence"/>
</dbReference>
<accession>A0ACD1FWU3</accession>
<keyword evidence="2" id="KW-1185">Reference proteome</keyword>
<evidence type="ECO:0000313" key="2">
    <source>
        <dbReference type="Proteomes" id="UP000249057"/>
    </source>
</evidence>
<reference evidence="1" key="1">
    <citation type="submission" date="2018-02" db="EMBL/GenBank/DDBJ databases">
        <title>The genomes of Aspergillus section Nigri reveals drivers in fungal speciation.</title>
        <authorList>
            <consortium name="DOE Joint Genome Institute"/>
            <person name="Vesth T.C."/>
            <person name="Nybo J."/>
            <person name="Theobald S."/>
            <person name="Brandl J."/>
            <person name="Frisvad J.C."/>
            <person name="Nielsen K.F."/>
            <person name="Lyhne E.K."/>
            <person name="Kogle M.E."/>
            <person name="Kuo A."/>
            <person name="Riley R."/>
            <person name="Clum A."/>
            <person name="Nolan M."/>
            <person name="Lipzen A."/>
            <person name="Salamov A."/>
            <person name="Henrissat B."/>
            <person name="Wiebenga A."/>
            <person name="De vries R.P."/>
            <person name="Grigoriev I.V."/>
            <person name="Mortensen U.H."/>
            <person name="Andersen M.R."/>
            <person name="Baker S.E."/>
        </authorList>
    </citation>
    <scope>NUCLEOTIDE SEQUENCE</scope>
    <source>
        <strain evidence="1">CBS 621.78</strain>
    </source>
</reference>
<name>A0ACD1FWU3_9EURO</name>
<evidence type="ECO:0000313" key="1">
    <source>
        <dbReference type="EMBL" id="RAH41403.1"/>
    </source>
</evidence>
<sequence length="162" mass="17729">MRYNAMKANFSKMSPEDVCRPFAPHPHPHSLRKKTLSGGMLMLTCDVNVQEELFRRTKEAVETKFAQEKWRMIAEQMESTSGHGRKFPAATLVKKWKELERVKLGKGQAVGAGAAHVAVGKEAISSSSSLLSSSLSSGGAGDGDDEDEFEEEDGAEDEEEVV</sequence>
<protein>
    <submittedName>
        <fullName evidence="1">Uncharacterized protein</fullName>
    </submittedName>
</protein>
<proteinExistence type="predicted"/>
<gene>
    <name evidence="1" type="ORF">BO95DRAFT_447079</name>
</gene>